<protein>
    <submittedName>
        <fullName evidence="1">Uncharacterized protein</fullName>
    </submittedName>
</protein>
<evidence type="ECO:0000313" key="1">
    <source>
        <dbReference type="EMBL" id="ADG07314.1"/>
    </source>
</evidence>
<keyword evidence="2" id="KW-1185">Reference proteome</keyword>
<evidence type="ECO:0000313" key="2">
    <source>
        <dbReference type="Proteomes" id="UP000002368"/>
    </source>
</evidence>
<dbReference type="Proteomes" id="UP000002368">
    <property type="component" value="Chromosome"/>
</dbReference>
<gene>
    <name evidence="1" type="ordered locus">Btus_2658</name>
</gene>
<sequence>MDGNPIEIAAVLVFRVVNSAKAVFDVGMRSLLKFVELDEERKGTMGEKWGPRGAP</sequence>
<dbReference type="HOGENOM" id="CLU_3026391_0_0_9"/>
<accession>D5WU62</accession>
<dbReference type="EMBL" id="CP002017">
    <property type="protein sequence ID" value="ADG07314.1"/>
    <property type="molecule type" value="Genomic_DNA"/>
</dbReference>
<dbReference type="AlphaFoldDB" id="D5WU62"/>
<dbReference type="STRING" id="562970.Btus_2658"/>
<reference evidence="1 2" key="1">
    <citation type="journal article" date="2011" name="Stand. Genomic Sci.">
        <title>Complete genome sequence of the thermophilic, hydrogen-oxidizing Bacillus tusciae type strain (T2) and reclassification in the new genus, Kyrpidia gen. nov. as Kyrpidia tusciae comb. nov. and emendation of the family Alicyclobacillaceae da Costa and Rainey, 2010.</title>
        <authorList>
            <person name="Klenk H.P."/>
            <person name="Lapidus A."/>
            <person name="Chertkov O."/>
            <person name="Copeland A."/>
            <person name="Del Rio T.G."/>
            <person name="Nolan M."/>
            <person name="Lucas S."/>
            <person name="Chen F."/>
            <person name="Tice H."/>
            <person name="Cheng J.F."/>
            <person name="Han C."/>
            <person name="Bruce D."/>
            <person name="Goodwin L."/>
            <person name="Pitluck S."/>
            <person name="Pati A."/>
            <person name="Ivanova N."/>
            <person name="Mavromatis K."/>
            <person name="Daum C."/>
            <person name="Chen A."/>
            <person name="Palaniappan K."/>
            <person name="Chang Y.J."/>
            <person name="Land M."/>
            <person name="Hauser L."/>
            <person name="Jeffries C.D."/>
            <person name="Detter J.C."/>
            <person name="Rohde M."/>
            <person name="Abt B."/>
            <person name="Pukall R."/>
            <person name="Goker M."/>
            <person name="Bristow J."/>
            <person name="Markowitz V."/>
            <person name="Hugenholtz P."/>
            <person name="Eisen J.A."/>
        </authorList>
    </citation>
    <scope>NUCLEOTIDE SEQUENCE [LARGE SCALE GENOMIC DNA]</scope>
    <source>
        <strain evidence="1 2">DSM 2912</strain>
    </source>
</reference>
<name>D5WU62_KYRT2</name>
<dbReference type="KEGG" id="bts:Btus_2658"/>
<organism evidence="1 2">
    <name type="scientific">Kyrpidia tusciae (strain DSM 2912 / NBRC 15312 / T2)</name>
    <name type="common">Bacillus tusciae</name>
    <dbReference type="NCBI Taxonomy" id="562970"/>
    <lineage>
        <taxon>Bacteria</taxon>
        <taxon>Bacillati</taxon>
        <taxon>Bacillota</taxon>
        <taxon>Bacilli</taxon>
        <taxon>Bacillales</taxon>
        <taxon>Alicyclobacillaceae</taxon>
        <taxon>Kyrpidia</taxon>
    </lineage>
</organism>
<proteinExistence type="predicted"/>